<reference evidence="5" key="1">
    <citation type="journal article" date="2019" name="Int. J. Syst. Evol. Microbiol.">
        <title>The Global Catalogue of Microorganisms (GCM) 10K type strain sequencing project: providing services to taxonomists for standard genome sequencing and annotation.</title>
        <authorList>
            <consortium name="The Broad Institute Genomics Platform"/>
            <consortium name="The Broad Institute Genome Sequencing Center for Infectious Disease"/>
            <person name="Wu L."/>
            <person name="Ma J."/>
        </authorList>
    </citation>
    <scope>NUCLEOTIDE SEQUENCE [LARGE SCALE GENOMIC DNA]</scope>
    <source>
        <strain evidence="5">DT92</strain>
    </source>
</reference>
<dbReference type="InterPro" id="IPR001478">
    <property type="entry name" value="PDZ"/>
</dbReference>
<sequence length="474" mass="51225">MMKRFLGLLVVAILAGVMTLGAYKLFIEPETVVIHESEAKTSTIPVNYASLNTTAGTTASAASIDFTIAAEKTVNAVVHVKQYGVTRAPRNLMEFFRNGGSQERRIQGAGSGVIITEDGYIVTNNHVIDGATDLEVTLNNNKSYKAKVVGTAPQSDIALIKIEADQKLSYIPFGDSNSAKIGEWVLAVGNPFNLTSTVTAGIISAKSRDLNEYDNNVQSFIQTDAAINPGNSGGALVNVKGELIGINTAITSQTGSYVGYAFAVPSNNAKKIIDDIIEFGDVQRGIIGITGGTINPKAVEEYDISTSQGVFVASVAEDSGAKKAGLKEGDVIKEIDGLPIRKFADLTGYVNSKRPNDVINVRVLRKNQELVLPVTLTKYEIQNYNLNDVGVEVVNPPKGYLKKFNLDHGVVISKALSSRMKRYNLEGLIISEIDGKKVKSVLEVKEIIESKYPNEDITISLIDRDGDKREFVFQ</sequence>
<protein>
    <submittedName>
        <fullName evidence="4">Trypsin-like peptidase domain-containing protein</fullName>
    </submittedName>
</protein>
<evidence type="ECO:0000256" key="2">
    <source>
        <dbReference type="ARBA" id="ARBA00022801"/>
    </source>
</evidence>
<dbReference type="SMART" id="SM00228">
    <property type="entry name" value="PDZ"/>
    <property type="match status" value="1"/>
</dbReference>
<keyword evidence="2" id="KW-0378">Hydrolase</keyword>
<dbReference type="Proteomes" id="UP001597344">
    <property type="component" value="Unassembled WGS sequence"/>
</dbReference>
<evidence type="ECO:0000256" key="1">
    <source>
        <dbReference type="ARBA" id="ARBA00022670"/>
    </source>
</evidence>
<dbReference type="Gene3D" id="2.40.10.120">
    <property type="match status" value="1"/>
</dbReference>
<keyword evidence="1" id="KW-0645">Protease</keyword>
<gene>
    <name evidence="4" type="ORF">ACFSJT_16675</name>
</gene>
<keyword evidence="5" id="KW-1185">Reference proteome</keyword>
<dbReference type="SUPFAM" id="SSF50494">
    <property type="entry name" value="Trypsin-like serine proteases"/>
    <property type="match status" value="1"/>
</dbReference>
<dbReference type="SUPFAM" id="SSF50156">
    <property type="entry name" value="PDZ domain-like"/>
    <property type="match status" value="1"/>
</dbReference>
<dbReference type="PANTHER" id="PTHR43343:SF3">
    <property type="entry name" value="PROTEASE DO-LIKE 8, CHLOROPLASTIC"/>
    <property type="match status" value="1"/>
</dbReference>
<dbReference type="EMBL" id="JBHUHY010000016">
    <property type="protein sequence ID" value="MFD2188443.1"/>
    <property type="molecule type" value="Genomic_DNA"/>
</dbReference>
<dbReference type="Pfam" id="PF13180">
    <property type="entry name" value="PDZ_2"/>
    <property type="match status" value="1"/>
</dbReference>
<dbReference type="InterPro" id="IPR051201">
    <property type="entry name" value="Chloro_Bact_Ser_Proteases"/>
</dbReference>
<feature type="domain" description="PDZ" evidence="3">
    <location>
        <begin position="276"/>
        <end position="367"/>
    </location>
</feature>
<dbReference type="Gene3D" id="2.30.42.10">
    <property type="match status" value="1"/>
</dbReference>
<dbReference type="InterPro" id="IPR001940">
    <property type="entry name" value="Peptidase_S1C"/>
</dbReference>
<dbReference type="InterPro" id="IPR036034">
    <property type="entry name" value="PDZ_sf"/>
</dbReference>
<dbReference type="InterPro" id="IPR009003">
    <property type="entry name" value="Peptidase_S1_PA"/>
</dbReference>
<dbReference type="RefSeq" id="WP_378321474.1">
    <property type="nucleotide sequence ID" value="NZ_JBHUHY010000016.1"/>
</dbReference>
<accession>A0ABW5B094</accession>
<comment type="caution">
    <text evidence="4">The sequence shown here is derived from an EMBL/GenBank/DDBJ whole genome shotgun (WGS) entry which is preliminary data.</text>
</comment>
<evidence type="ECO:0000259" key="3">
    <source>
        <dbReference type="PROSITE" id="PS50106"/>
    </source>
</evidence>
<organism evidence="4 5">
    <name type="scientific">Aquimarina celericrescens</name>
    <dbReference type="NCBI Taxonomy" id="1964542"/>
    <lineage>
        <taxon>Bacteria</taxon>
        <taxon>Pseudomonadati</taxon>
        <taxon>Bacteroidota</taxon>
        <taxon>Flavobacteriia</taxon>
        <taxon>Flavobacteriales</taxon>
        <taxon>Flavobacteriaceae</taxon>
        <taxon>Aquimarina</taxon>
    </lineage>
</organism>
<dbReference type="PANTHER" id="PTHR43343">
    <property type="entry name" value="PEPTIDASE S12"/>
    <property type="match status" value="1"/>
</dbReference>
<dbReference type="PROSITE" id="PS50106">
    <property type="entry name" value="PDZ"/>
    <property type="match status" value="1"/>
</dbReference>
<dbReference type="CDD" id="cd06779">
    <property type="entry name" value="cpPDZ_Deg_HtrA-like"/>
    <property type="match status" value="1"/>
</dbReference>
<evidence type="ECO:0000313" key="4">
    <source>
        <dbReference type="EMBL" id="MFD2188443.1"/>
    </source>
</evidence>
<dbReference type="PRINTS" id="PR00834">
    <property type="entry name" value="PROTEASES2C"/>
</dbReference>
<proteinExistence type="predicted"/>
<dbReference type="Pfam" id="PF13365">
    <property type="entry name" value="Trypsin_2"/>
    <property type="match status" value="1"/>
</dbReference>
<evidence type="ECO:0000313" key="5">
    <source>
        <dbReference type="Proteomes" id="UP001597344"/>
    </source>
</evidence>
<name>A0ABW5B094_9FLAO</name>